<dbReference type="EMBL" id="SPUK01000002">
    <property type="protein sequence ID" value="TQV99274.1"/>
    <property type="molecule type" value="Genomic_DNA"/>
</dbReference>
<sequence length="243" mass="27743">MSVPRILRNRMNETTLRECRFVNQTPGYRRQPAYLRFDYSKRNESASLVLLEAALSFTLCRQFLETPYFFIKYGRGLEEVEGTLAKTSMETSVDWRVNTLKSLGKNASLDPKVATEMAHRFVEDFGFLLIEMDKTAFTDLVELFIQFAEIALKLWSTKTHIVVSYPTEIWERGFPVGNPYVECEPGLVTTLGEQLNGRPVGVVLRPCIVSQPIQTAGHEPSQVVWSKAMVWLSSATRKKKSKH</sequence>
<evidence type="ECO:0000313" key="1">
    <source>
        <dbReference type="EMBL" id="TQV99274.1"/>
    </source>
</evidence>
<name>A0A545WAP1_9HYPO</name>
<dbReference type="Proteomes" id="UP000315783">
    <property type="component" value="Unassembled WGS sequence"/>
</dbReference>
<proteinExistence type="predicted"/>
<dbReference type="AlphaFoldDB" id="A0A545WAP1"/>
<reference evidence="1 2" key="1">
    <citation type="journal article" date="2019" name="Appl. Microbiol. Biotechnol.">
        <title>Genome sequence of Isaria javanica and comparative genome analysis insights into family S53 peptidase evolution in fungal entomopathogens.</title>
        <authorList>
            <person name="Lin R."/>
            <person name="Zhang X."/>
            <person name="Xin B."/>
            <person name="Zou M."/>
            <person name="Gao Y."/>
            <person name="Qin F."/>
            <person name="Hu Q."/>
            <person name="Xie B."/>
            <person name="Cheng X."/>
        </authorList>
    </citation>
    <scope>NUCLEOTIDE SEQUENCE [LARGE SCALE GENOMIC DNA]</scope>
    <source>
        <strain evidence="1 2">IJ1G</strain>
    </source>
</reference>
<comment type="caution">
    <text evidence="1">The sequence shown here is derived from an EMBL/GenBank/DDBJ whole genome shotgun (WGS) entry which is preliminary data.</text>
</comment>
<dbReference type="STRING" id="43265.A0A545WAP1"/>
<dbReference type="OrthoDB" id="4156714at2759"/>
<protein>
    <submittedName>
        <fullName evidence="1">Uncharacterized protein</fullName>
    </submittedName>
</protein>
<accession>A0A545WAP1</accession>
<evidence type="ECO:0000313" key="2">
    <source>
        <dbReference type="Proteomes" id="UP000315783"/>
    </source>
</evidence>
<gene>
    <name evidence="1" type="ORF">IF1G_01489</name>
</gene>
<organism evidence="1 2">
    <name type="scientific">Cordyceps javanica</name>
    <dbReference type="NCBI Taxonomy" id="43265"/>
    <lineage>
        <taxon>Eukaryota</taxon>
        <taxon>Fungi</taxon>
        <taxon>Dikarya</taxon>
        <taxon>Ascomycota</taxon>
        <taxon>Pezizomycotina</taxon>
        <taxon>Sordariomycetes</taxon>
        <taxon>Hypocreomycetidae</taxon>
        <taxon>Hypocreales</taxon>
        <taxon>Cordycipitaceae</taxon>
        <taxon>Cordyceps</taxon>
    </lineage>
</organism>
<keyword evidence="2" id="KW-1185">Reference proteome</keyword>